<evidence type="ECO:0000313" key="2">
    <source>
        <dbReference type="Proteomes" id="UP000307356"/>
    </source>
</evidence>
<organism evidence="1 2">
    <name type="scientific">Escherichia phage vB_EcoS_MM01</name>
    <dbReference type="NCBI Taxonomy" id="2508188"/>
    <lineage>
        <taxon>Viruses</taxon>
        <taxon>Duplodnaviria</taxon>
        <taxon>Heunggongvirae</taxon>
        <taxon>Uroviricota</taxon>
        <taxon>Caudoviricetes</taxon>
        <taxon>Drexlerviridae</taxon>
        <taxon>Braunvirinae</taxon>
        <taxon>Inhoffenstrassevirus</taxon>
        <taxon>Inhoffenstrassevirus MM01</taxon>
    </lineage>
</organism>
<keyword evidence="2" id="KW-1185">Reference proteome</keyword>
<sequence>MKKLITAVYAAAILASGIGFAKASADTMTTTVNQIAYPTSAQFCSLGQEFFHDGAPLNAVIDALKESPIHNEDKLLVVQCFINEMKKHEDK</sequence>
<name>A0A482N562_9CAUD</name>
<reference evidence="1 2" key="1">
    <citation type="submission" date="2019-01" db="EMBL/GenBank/DDBJ databases">
        <title>Still something new to discover - new insights into E. coli phage diversity and taxonomy.</title>
        <authorList>
            <person name="Korf I.H.E."/>
            <person name="Adriaennsens E."/>
            <person name="Dreiseikelmann B."/>
            <person name="Kropinski A."/>
            <person name="Nimtz M."/>
            <person name="Meier-Kolthoff J.P."/>
            <person name="Rohde M."/>
            <person name="van Raaij M."/>
            <person name="Wittmann J."/>
        </authorList>
    </citation>
    <scope>NUCLEOTIDE SEQUENCE [LARGE SCALE GENOMIC DNA]</scope>
</reference>
<proteinExistence type="predicted"/>
<evidence type="ECO:0000313" key="1">
    <source>
        <dbReference type="EMBL" id="QBQ80904.1"/>
    </source>
</evidence>
<dbReference type="EMBL" id="MK373793">
    <property type="protein sequence ID" value="QBQ80904.1"/>
    <property type="molecule type" value="Genomic_DNA"/>
</dbReference>
<accession>A0A482N562</accession>
<dbReference type="Proteomes" id="UP000307356">
    <property type="component" value="Segment"/>
</dbReference>
<protein>
    <submittedName>
        <fullName evidence="1">Uncharacterized protein</fullName>
    </submittedName>
</protein>
<gene>
    <name evidence="1" type="ORF">MM01_00069</name>
</gene>